<keyword evidence="4" id="KW-0812">Transmembrane</keyword>
<keyword evidence="1" id="KW-0433">Leucine-rich repeat</keyword>
<proteinExistence type="predicted"/>
<evidence type="ECO:0000256" key="1">
    <source>
        <dbReference type="ARBA" id="ARBA00022614"/>
    </source>
</evidence>
<reference evidence="5" key="1">
    <citation type="submission" date="2020-06" db="EMBL/GenBank/DDBJ databases">
        <authorList>
            <consortium name="Plant Systems Biology data submission"/>
        </authorList>
    </citation>
    <scope>NUCLEOTIDE SEQUENCE</scope>
    <source>
        <strain evidence="5">D6</strain>
    </source>
</reference>
<dbReference type="InterPro" id="IPR032675">
    <property type="entry name" value="LRR_dom_sf"/>
</dbReference>
<dbReference type="Proteomes" id="UP001153069">
    <property type="component" value="Unassembled WGS sequence"/>
</dbReference>
<dbReference type="InterPro" id="IPR001611">
    <property type="entry name" value="Leu-rich_rpt"/>
</dbReference>
<evidence type="ECO:0000256" key="4">
    <source>
        <dbReference type="SAM" id="Phobius"/>
    </source>
</evidence>
<protein>
    <submittedName>
        <fullName evidence="5">Leucine Rich Repeat</fullName>
    </submittedName>
</protein>
<dbReference type="Gene3D" id="3.80.10.10">
    <property type="entry name" value="Ribonuclease Inhibitor"/>
    <property type="match status" value="3"/>
</dbReference>
<dbReference type="OrthoDB" id="48383at2759"/>
<dbReference type="PANTHER" id="PTHR48054">
    <property type="entry name" value="RECEPTOR KINASE-LIKE PROTEIN XA21"/>
    <property type="match status" value="1"/>
</dbReference>
<dbReference type="FunFam" id="3.80.10.10:FF:000041">
    <property type="entry name" value="LRR receptor-like serine/threonine-protein kinase ERECTA"/>
    <property type="match status" value="1"/>
</dbReference>
<keyword evidence="2" id="KW-0677">Repeat</keyword>
<dbReference type="PANTHER" id="PTHR48054:SF82">
    <property type="entry name" value="LRR RECEPTOR-LIKE SERINE_THREONINE-PROTEIN KINASE FLS2"/>
    <property type="match status" value="1"/>
</dbReference>
<evidence type="ECO:0000313" key="6">
    <source>
        <dbReference type="Proteomes" id="UP001153069"/>
    </source>
</evidence>
<keyword evidence="6" id="KW-1185">Reference proteome</keyword>
<evidence type="ECO:0000256" key="2">
    <source>
        <dbReference type="ARBA" id="ARBA00022737"/>
    </source>
</evidence>
<keyword evidence="4" id="KW-1133">Transmembrane helix</keyword>
<dbReference type="EMBL" id="CAICTM010000693">
    <property type="protein sequence ID" value="CAB9515102.1"/>
    <property type="molecule type" value="Genomic_DNA"/>
</dbReference>
<evidence type="ECO:0000313" key="5">
    <source>
        <dbReference type="EMBL" id="CAB9515102.1"/>
    </source>
</evidence>
<dbReference type="Pfam" id="PF00560">
    <property type="entry name" value="LRR_1"/>
    <property type="match status" value="2"/>
</dbReference>
<feature type="region of interest" description="Disordered" evidence="3">
    <location>
        <begin position="1"/>
        <end position="57"/>
    </location>
</feature>
<accession>A0A9N8E5V8</accession>
<organism evidence="5 6">
    <name type="scientific">Seminavis robusta</name>
    <dbReference type="NCBI Taxonomy" id="568900"/>
    <lineage>
        <taxon>Eukaryota</taxon>
        <taxon>Sar</taxon>
        <taxon>Stramenopiles</taxon>
        <taxon>Ochrophyta</taxon>
        <taxon>Bacillariophyta</taxon>
        <taxon>Bacillariophyceae</taxon>
        <taxon>Bacillariophycidae</taxon>
        <taxon>Naviculales</taxon>
        <taxon>Naviculaceae</taxon>
        <taxon>Seminavis</taxon>
    </lineage>
</organism>
<name>A0A9N8E5V8_9STRA</name>
<dbReference type="InterPro" id="IPR052592">
    <property type="entry name" value="LRR-RLK"/>
</dbReference>
<sequence>MVRNGKGSPKSKAATGTSEQKESEEFDILEVVKSRSLESIEECPPKSPSYESQDLDDDMVMEKKKEAIHRLPRNETLNETDGEDSIGMEVTQQRASAASLPVAEAASSGRLSDGAAKLRVAGAKKQHQDFWKVQMQPAAAATSTHNLERNEMITRTGSTDEDSLVMEVVQQRASAASLELADAGRVATSGRLSDGAAKLRVAGAKQQPAAAAANSTHKLERNEVMTMRDSIGGDSLVMQVVQQRASSASLEMVQRGNSSKASLVTAQEQSQPGAYMGSPGRQPSRVRSLRFSLVGQGDSAALALQVPEGFAGQSGDDIRGSKMSEKSSVLFDGTEHTVGMTVRTASDLFAEKDTTSLDLEAGRRARGHNPTNIWKHIALGGALALLAVIVALVVVVVLLKQQQQPSQQAENNQTPTIAHSAAMKELAIRSALASHVGEHILNAEDTPYQAAMDWILHKDPMQLDVFSGNLIQRYVLALFYYKTSQGGPWISCNPPEEGKDNTCFVNEFAKNQTGDIVYQKLDEPDARWLSEKHECEWAMVQCSPGRDQSVVGLDILGQDLSGTMPEELRYLKQLRWLSLSHNPLTGTIPAVYGEIPYLTIFKATQTFITGQIPASFLDQPNLSELSLSHTLITGTIPPEIGGLSRLKHLFLFDTAISGSLPTEMGLLEDVQNLWLFDNRQLSGALPSELGKLSLLDMLKLGANNHTGPIPSELGDLGHLEEFSLTGNDMGGTPLPEEIWSWSSLQLFDISQSNFGGTISTQIGQMTSLQGLKAAGNDFSGTLPSEIGLLSNLQLLWLHRNEELEGEMPSEVCQLRGLSALQILYADCGGSNPQISCPSGCCTGCCDNEGSCGAV</sequence>
<gene>
    <name evidence="5" type="ORF">SEMRO_694_G188460.1</name>
</gene>
<dbReference type="SUPFAM" id="SSF52058">
    <property type="entry name" value="L domain-like"/>
    <property type="match status" value="1"/>
</dbReference>
<feature type="transmembrane region" description="Helical" evidence="4">
    <location>
        <begin position="373"/>
        <end position="399"/>
    </location>
</feature>
<keyword evidence="4" id="KW-0472">Membrane</keyword>
<dbReference type="AlphaFoldDB" id="A0A9N8E5V8"/>
<evidence type="ECO:0000256" key="3">
    <source>
        <dbReference type="SAM" id="MobiDB-lite"/>
    </source>
</evidence>
<comment type="caution">
    <text evidence="5">The sequence shown here is derived from an EMBL/GenBank/DDBJ whole genome shotgun (WGS) entry which is preliminary data.</text>
</comment>